<name>A0A0C2BP30_9BILA</name>
<dbReference type="OrthoDB" id="445007at2759"/>
<dbReference type="Gene3D" id="2.60.120.620">
    <property type="entry name" value="q2cbj1_9rhob like domain"/>
    <property type="match status" value="1"/>
</dbReference>
<proteinExistence type="inferred from homology"/>
<accession>A0A0C2BP30</accession>
<organism evidence="2 3">
    <name type="scientific">Ancylostoma duodenale</name>
    <dbReference type="NCBI Taxonomy" id="51022"/>
    <lineage>
        <taxon>Eukaryota</taxon>
        <taxon>Metazoa</taxon>
        <taxon>Ecdysozoa</taxon>
        <taxon>Nematoda</taxon>
        <taxon>Chromadorea</taxon>
        <taxon>Rhabditida</taxon>
        <taxon>Rhabditina</taxon>
        <taxon>Rhabditomorpha</taxon>
        <taxon>Strongyloidea</taxon>
        <taxon>Ancylostomatidae</taxon>
        <taxon>Ancylostomatinae</taxon>
        <taxon>Ancylostoma</taxon>
    </lineage>
</organism>
<keyword evidence="3" id="KW-1185">Reference proteome</keyword>
<dbReference type="GO" id="GO:0001561">
    <property type="term" value="P:fatty acid alpha-oxidation"/>
    <property type="evidence" value="ECO:0007669"/>
    <property type="project" value="InterPro"/>
</dbReference>
<dbReference type="EMBL" id="KN771966">
    <property type="protein sequence ID" value="KIH45583.1"/>
    <property type="molecule type" value="Genomic_DNA"/>
</dbReference>
<sequence>FRKAISCHYANDDLCRYIDVRNSSQEEMSKEIIAIAKKRMLKYGAEADDIQIDFADVWRVRARAVNGTRSNL</sequence>
<evidence type="ECO:0000313" key="3">
    <source>
        <dbReference type="Proteomes" id="UP000054047"/>
    </source>
</evidence>
<evidence type="ECO:0000256" key="1">
    <source>
        <dbReference type="ARBA" id="ARBA00005830"/>
    </source>
</evidence>
<dbReference type="PANTHER" id="PTHR21308">
    <property type="entry name" value="PHYTANOYL-COA ALPHA-HYDROXYLASE"/>
    <property type="match status" value="1"/>
</dbReference>
<comment type="similarity">
    <text evidence="1">Belongs to the PhyH family.</text>
</comment>
<gene>
    <name evidence="2" type="ORF">ANCDUO_24376</name>
</gene>
<dbReference type="GO" id="GO:0048244">
    <property type="term" value="F:phytanoyl-CoA dioxygenase activity"/>
    <property type="evidence" value="ECO:0007669"/>
    <property type="project" value="InterPro"/>
</dbReference>
<dbReference type="PANTHER" id="PTHR21308:SF1">
    <property type="entry name" value="PHYTANOYL-COA DIOXYGENASE, PEROXISOMAL"/>
    <property type="match status" value="1"/>
</dbReference>
<protein>
    <submittedName>
        <fullName evidence="2">Uncharacterized protein</fullName>
    </submittedName>
</protein>
<feature type="non-terminal residue" evidence="2">
    <location>
        <position position="1"/>
    </location>
</feature>
<dbReference type="Proteomes" id="UP000054047">
    <property type="component" value="Unassembled WGS sequence"/>
</dbReference>
<dbReference type="AlphaFoldDB" id="A0A0C2BP30"/>
<reference evidence="2 3" key="1">
    <citation type="submission" date="2013-12" db="EMBL/GenBank/DDBJ databases">
        <title>Draft genome of the parsitic nematode Ancylostoma duodenale.</title>
        <authorList>
            <person name="Mitreva M."/>
        </authorList>
    </citation>
    <scope>NUCLEOTIDE SEQUENCE [LARGE SCALE GENOMIC DNA]</scope>
    <source>
        <strain evidence="2 3">Zhejiang</strain>
    </source>
</reference>
<evidence type="ECO:0000313" key="2">
    <source>
        <dbReference type="EMBL" id="KIH45583.1"/>
    </source>
</evidence>
<dbReference type="InterPro" id="IPR047128">
    <property type="entry name" value="PhyH"/>
</dbReference>